<gene>
    <name evidence="2" type="ORF">NCTC9381_02371</name>
</gene>
<evidence type="ECO:0000313" key="3">
    <source>
        <dbReference type="Proteomes" id="UP000254640"/>
    </source>
</evidence>
<reference evidence="2 3" key="1">
    <citation type="submission" date="2018-06" db="EMBL/GenBank/DDBJ databases">
        <authorList>
            <consortium name="Pathogen Informatics"/>
            <person name="Doyle S."/>
        </authorList>
    </citation>
    <scope>NUCLEOTIDE SEQUENCE [LARGE SCALE GENOMIC DNA]</scope>
    <source>
        <strain evidence="2 3">NCTC9381</strain>
    </source>
</reference>
<accession>A0A379AEZ2</accession>
<evidence type="ECO:0000256" key="1">
    <source>
        <dbReference type="SAM" id="SignalP"/>
    </source>
</evidence>
<protein>
    <submittedName>
        <fullName evidence="2">ATP-dependent Clp protease proteolytic subunit</fullName>
    </submittedName>
</protein>
<dbReference type="GO" id="GO:0006508">
    <property type="term" value="P:proteolysis"/>
    <property type="evidence" value="ECO:0007669"/>
    <property type="project" value="UniProtKB-KW"/>
</dbReference>
<dbReference type="PROSITE" id="PS51257">
    <property type="entry name" value="PROKAR_LIPOPROTEIN"/>
    <property type="match status" value="1"/>
</dbReference>
<dbReference type="Pfam" id="PF00574">
    <property type="entry name" value="CLP_protease"/>
    <property type="match status" value="1"/>
</dbReference>
<keyword evidence="2" id="KW-0378">Hydrolase</keyword>
<dbReference type="InterPro" id="IPR029045">
    <property type="entry name" value="ClpP/crotonase-like_dom_sf"/>
</dbReference>
<proteinExistence type="predicted"/>
<dbReference type="GO" id="GO:0008233">
    <property type="term" value="F:peptidase activity"/>
    <property type="evidence" value="ECO:0007669"/>
    <property type="project" value="UniProtKB-KW"/>
</dbReference>
<dbReference type="GeneID" id="66825667"/>
<sequence>MVRYFTFLLLGVTSACCIAKTSVVMNNTLKAQEIKSAKIVYIGEVNGTKVAELMAGIDDINASYPAVKEISLYINSFGGDMEAGYMGGQAVRGSRIPIKTINAAMTGSAATLIYCSGAQRETLPSATFLIHPAASQNIQSNYLKKNEVILLSRDIDNVSKIFRDTYASCFKDDGIEIDKALFSEDNRIYLRFPESVKQGIAQKRVEGIAPADVAYYIFTSEASD</sequence>
<keyword evidence="2" id="KW-0645">Protease</keyword>
<evidence type="ECO:0000313" key="2">
    <source>
        <dbReference type="EMBL" id="SUB16463.1"/>
    </source>
</evidence>
<keyword evidence="1" id="KW-0732">Signal</keyword>
<name>A0A379AEZ2_ENTAG</name>
<organism evidence="2 3">
    <name type="scientific">Enterobacter agglomerans</name>
    <name type="common">Erwinia herbicola</name>
    <name type="synonym">Pantoea agglomerans</name>
    <dbReference type="NCBI Taxonomy" id="549"/>
    <lineage>
        <taxon>Bacteria</taxon>
        <taxon>Pseudomonadati</taxon>
        <taxon>Pseudomonadota</taxon>
        <taxon>Gammaproteobacteria</taxon>
        <taxon>Enterobacterales</taxon>
        <taxon>Erwiniaceae</taxon>
        <taxon>Pantoea</taxon>
        <taxon>Pantoea agglomerans group</taxon>
    </lineage>
</organism>
<dbReference type="Proteomes" id="UP000254640">
    <property type="component" value="Unassembled WGS sequence"/>
</dbReference>
<dbReference type="AlphaFoldDB" id="A0A379AEZ2"/>
<dbReference type="EMBL" id="UGSO01000001">
    <property type="protein sequence ID" value="SUB16463.1"/>
    <property type="molecule type" value="Genomic_DNA"/>
</dbReference>
<feature type="chain" id="PRO_5017012793" evidence="1">
    <location>
        <begin position="20"/>
        <end position="224"/>
    </location>
</feature>
<dbReference type="SUPFAM" id="SSF52096">
    <property type="entry name" value="ClpP/crotonase"/>
    <property type="match status" value="1"/>
</dbReference>
<feature type="signal peptide" evidence="1">
    <location>
        <begin position="1"/>
        <end position="19"/>
    </location>
</feature>
<dbReference type="RefSeq" id="WP_062757794.1">
    <property type="nucleotide sequence ID" value="NZ_CP077366.1"/>
</dbReference>
<dbReference type="Gene3D" id="3.90.226.10">
    <property type="entry name" value="2-enoyl-CoA Hydratase, Chain A, domain 1"/>
    <property type="match status" value="1"/>
</dbReference>
<dbReference type="InterPro" id="IPR023562">
    <property type="entry name" value="ClpP/TepA"/>
</dbReference>
<keyword evidence="3" id="KW-1185">Reference proteome</keyword>